<dbReference type="RefSeq" id="WP_097441780.1">
    <property type="nucleotide sequence ID" value="NZ_NBWU01000001.1"/>
</dbReference>
<protein>
    <submittedName>
        <fullName evidence="3">Ferrous iron transport protein A</fullName>
    </submittedName>
</protein>
<evidence type="ECO:0000259" key="2">
    <source>
        <dbReference type="SMART" id="SM00899"/>
    </source>
</evidence>
<proteinExistence type="predicted"/>
<evidence type="ECO:0000313" key="4">
    <source>
        <dbReference type="Proteomes" id="UP000219559"/>
    </source>
</evidence>
<sequence length="80" mass="8744">MVKSVAQLKHGEKGIISGFENPDFPLKLMEMGCLPGNEVELLQVAPLQDPLYLKVNGTFMAIRTDMAAQILLEANEDASL</sequence>
<dbReference type="GO" id="GO:0046914">
    <property type="term" value="F:transition metal ion binding"/>
    <property type="evidence" value="ECO:0007669"/>
    <property type="project" value="InterPro"/>
</dbReference>
<dbReference type="InterPro" id="IPR038157">
    <property type="entry name" value="FeoA_core_dom"/>
</dbReference>
<dbReference type="Pfam" id="PF04023">
    <property type="entry name" value="FeoA"/>
    <property type="match status" value="1"/>
</dbReference>
<reference evidence="3 4" key="1">
    <citation type="submission" date="2017-04" db="EMBL/GenBank/DDBJ databases">
        <title>A new member of the family Flavobacteriaceae isolated from ascidians.</title>
        <authorList>
            <person name="Chen L."/>
        </authorList>
    </citation>
    <scope>NUCLEOTIDE SEQUENCE [LARGE SCALE GENOMIC DNA]</scope>
    <source>
        <strain evidence="3 4">HQA918</strain>
    </source>
</reference>
<keyword evidence="1" id="KW-0408">Iron</keyword>
<dbReference type="SUPFAM" id="SSF50037">
    <property type="entry name" value="C-terminal domain of transcriptional repressors"/>
    <property type="match status" value="1"/>
</dbReference>
<dbReference type="InterPro" id="IPR007167">
    <property type="entry name" value="Fe-transptr_FeoA-like"/>
</dbReference>
<dbReference type="InterPro" id="IPR008988">
    <property type="entry name" value="Transcriptional_repressor_C"/>
</dbReference>
<comment type="caution">
    <text evidence="3">The sequence shown here is derived from an EMBL/GenBank/DDBJ whole genome shotgun (WGS) entry which is preliminary data.</text>
</comment>
<dbReference type="Gene3D" id="2.30.30.90">
    <property type="match status" value="1"/>
</dbReference>
<dbReference type="OrthoDB" id="9811076at2"/>
<dbReference type="PANTHER" id="PTHR42954">
    <property type="entry name" value="FE(2+) TRANSPORT PROTEIN A"/>
    <property type="match status" value="1"/>
</dbReference>
<accession>A0A2A4GE29</accession>
<evidence type="ECO:0000313" key="3">
    <source>
        <dbReference type="EMBL" id="PCE66258.1"/>
    </source>
</evidence>
<evidence type="ECO:0000256" key="1">
    <source>
        <dbReference type="ARBA" id="ARBA00023004"/>
    </source>
</evidence>
<dbReference type="PANTHER" id="PTHR42954:SF2">
    <property type="entry name" value="FE(2+) TRANSPORT PROTEIN A"/>
    <property type="match status" value="1"/>
</dbReference>
<organism evidence="3 4">
    <name type="scientific">Sediminicola luteus</name>
    <dbReference type="NCBI Taxonomy" id="319238"/>
    <lineage>
        <taxon>Bacteria</taxon>
        <taxon>Pseudomonadati</taxon>
        <taxon>Bacteroidota</taxon>
        <taxon>Flavobacteriia</taxon>
        <taxon>Flavobacteriales</taxon>
        <taxon>Flavobacteriaceae</taxon>
        <taxon>Sediminicola</taxon>
    </lineage>
</organism>
<dbReference type="EMBL" id="NBWU01000001">
    <property type="protein sequence ID" value="PCE66258.1"/>
    <property type="molecule type" value="Genomic_DNA"/>
</dbReference>
<dbReference type="SMART" id="SM00899">
    <property type="entry name" value="FeoA"/>
    <property type="match status" value="1"/>
</dbReference>
<name>A0A2A4GE29_9FLAO</name>
<feature type="domain" description="Ferrous iron transporter FeoA-like" evidence="2">
    <location>
        <begin position="3"/>
        <end position="74"/>
    </location>
</feature>
<dbReference type="AlphaFoldDB" id="A0A2A4GE29"/>
<keyword evidence="4" id="KW-1185">Reference proteome</keyword>
<gene>
    <name evidence="3" type="ORF">B7P33_02870</name>
</gene>
<dbReference type="Proteomes" id="UP000219559">
    <property type="component" value="Unassembled WGS sequence"/>
</dbReference>
<dbReference type="InterPro" id="IPR052713">
    <property type="entry name" value="FeoA"/>
</dbReference>